<dbReference type="InterPro" id="IPR006860">
    <property type="entry name" value="FecR"/>
</dbReference>
<dbReference type="Gene3D" id="2.60.120.1440">
    <property type="match status" value="1"/>
</dbReference>
<dbReference type="PANTHER" id="PTHR30273:SF2">
    <property type="entry name" value="PROTEIN FECR"/>
    <property type="match status" value="1"/>
</dbReference>
<dbReference type="InterPro" id="IPR012373">
    <property type="entry name" value="Ferrdict_sens_TM"/>
</dbReference>
<name>A0A1H3ZS64_BIZPA</name>
<dbReference type="OrthoDB" id="1097347at2"/>
<dbReference type="PIRSF" id="PIRSF018266">
    <property type="entry name" value="FecR"/>
    <property type="match status" value="1"/>
</dbReference>
<proteinExistence type="predicted"/>
<gene>
    <name evidence="4" type="ORF">SAMN04487990_10929</name>
</gene>
<keyword evidence="1" id="KW-0472">Membrane</keyword>
<feature type="domain" description="Protein FecR C-terminal" evidence="3">
    <location>
        <begin position="233"/>
        <end position="295"/>
    </location>
</feature>
<protein>
    <submittedName>
        <fullName evidence="4">FecR family protein</fullName>
    </submittedName>
</protein>
<evidence type="ECO:0000256" key="1">
    <source>
        <dbReference type="SAM" id="Phobius"/>
    </source>
</evidence>
<sequence length="301" mass="34194">MKKEDLILKWLDNNLNTEELEAFKKLEDYADLVKLSQAMTRFKTEEYDREAAWADLQSQLETKQKAKQKKNWLKPVLRLAAVLVIGLGTLYFSITQDTNFETLAAQKDSITLPDESVVTLNALSSIRFNTNNWDDKREVELTGEGYFKVAKGATFSVQTKHGLVTVLGTQFSVKQRDNIFEVLCFEGSVRVNYETESVLLKPGESFTIVDGKQLTEQSITSTQPLWLTNESAFKSMPLNHVLAEFERQYNVKVNASAINTKQLFTGSFTHDNINIALQAITLPLQLTYKKDKNVILLSSDY</sequence>
<dbReference type="Pfam" id="PF16344">
    <property type="entry name" value="FecR_C"/>
    <property type="match status" value="1"/>
</dbReference>
<dbReference type="InterPro" id="IPR032508">
    <property type="entry name" value="FecR_C"/>
</dbReference>
<keyword evidence="5" id="KW-1185">Reference proteome</keyword>
<dbReference type="Proteomes" id="UP000198846">
    <property type="component" value="Unassembled WGS sequence"/>
</dbReference>
<evidence type="ECO:0000259" key="3">
    <source>
        <dbReference type="Pfam" id="PF16344"/>
    </source>
</evidence>
<evidence type="ECO:0000313" key="5">
    <source>
        <dbReference type="Proteomes" id="UP000198846"/>
    </source>
</evidence>
<accession>A0A1H3ZS64</accession>
<dbReference type="Pfam" id="PF04773">
    <property type="entry name" value="FecR"/>
    <property type="match status" value="1"/>
</dbReference>
<evidence type="ECO:0000313" key="4">
    <source>
        <dbReference type="EMBL" id="SEA26104.1"/>
    </source>
</evidence>
<dbReference type="STRING" id="283786.SAMN04487990_10929"/>
<keyword evidence="1" id="KW-1133">Transmembrane helix</keyword>
<dbReference type="AlphaFoldDB" id="A0A1H3ZS64"/>
<reference evidence="4 5" key="1">
    <citation type="submission" date="2016-10" db="EMBL/GenBank/DDBJ databases">
        <authorList>
            <person name="de Groot N.N."/>
        </authorList>
    </citation>
    <scope>NUCLEOTIDE SEQUENCE [LARGE SCALE GENOMIC DNA]</scope>
    <source>
        <strain evidence="4 5">DSM 23842</strain>
    </source>
</reference>
<organism evidence="4 5">
    <name type="scientific">Bizionia paragorgiae</name>
    <dbReference type="NCBI Taxonomy" id="283786"/>
    <lineage>
        <taxon>Bacteria</taxon>
        <taxon>Pseudomonadati</taxon>
        <taxon>Bacteroidota</taxon>
        <taxon>Flavobacteriia</taxon>
        <taxon>Flavobacteriales</taxon>
        <taxon>Flavobacteriaceae</taxon>
        <taxon>Bizionia</taxon>
    </lineage>
</organism>
<dbReference type="PANTHER" id="PTHR30273">
    <property type="entry name" value="PERIPLASMIC SIGNAL SENSOR AND SIGMA FACTOR ACTIVATOR FECR-RELATED"/>
    <property type="match status" value="1"/>
</dbReference>
<dbReference type="GO" id="GO:0016989">
    <property type="term" value="F:sigma factor antagonist activity"/>
    <property type="evidence" value="ECO:0007669"/>
    <property type="project" value="TreeGrafter"/>
</dbReference>
<keyword evidence="1" id="KW-0812">Transmembrane</keyword>
<dbReference type="RefSeq" id="WP_092133817.1">
    <property type="nucleotide sequence ID" value="NZ_FNQK01000009.1"/>
</dbReference>
<dbReference type="EMBL" id="FNQK01000009">
    <property type="protein sequence ID" value="SEA26104.1"/>
    <property type="molecule type" value="Genomic_DNA"/>
</dbReference>
<feature type="transmembrane region" description="Helical" evidence="1">
    <location>
        <begin position="76"/>
        <end position="94"/>
    </location>
</feature>
<dbReference type="Gene3D" id="3.55.50.30">
    <property type="match status" value="1"/>
</dbReference>
<evidence type="ECO:0000259" key="2">
    <source>
        <dbReference type="Pfam" id="PF04773"/>
    </source>
</evidence>
<feature type="domain" description="FecR protein" evidence="2">
    <location>
        <begin position="101"/>
        <end position="190"/>
    </location>
</feature>